<comment type="similarity">
    <text evidence="3 10">Belongs to the cytochrome P450 family.</text>
</comment>
<dbReference type="InterPro" id="IPR002401">
    <property type="entry name" value="Cyt_P450_E_grp-I"/>
</dbReference>
<dbReference type="Gene3D" id="1.10.630.10">
    <property type="entry name" value="Cytochrome P450"/>
    <property type="match status" value="1"/>
</dbReference>
<dbReference type="GO" id="GO:0004497">
    <property type="term" value="F:monooxygenase activity"/>
    <property type="evidence" value="ECO:0007669"/>
    <property type="project" value="UniProtKB-KW"/>
</dbReference>
<evidence type="ECO:0000256" key="8">
    <source>
        <dbReference type="ARBA" id="ARBA00023033"/>
    </source>
</evidence>
<evidence type="ECO:0000256" key="4">
    <source>
        <dbReference type="ARBA" id="ARBA00022617"/>
    </source>
</evidence>
<dbReference type="InterPro" id="IPR017972">
    <property type="entry name" value="Cyt_P450_CS"/>
</dbReference>
<evidence type="ECO:0000256" key="3">
    <source>
        <dbReference type="ARBA" id="ARBA00010617"/>
    </source>
</evidence>
<sequence>MPTTMLERFDITHFTLLVVGVVSGHLLFRKLRTNKLLPLPPGPPSYPLIGQLLSIPQSSEERAFVSLSAELKSDIISLSFLGTTIVVLNSVEAANDLLEKRPNIYSGRFCPPMISSPGLIDLQGFLAFTDSNNTWRKQRRAMNAYLNKQSVVKFRASQELQARKLLQRLLHLSGELESSDVLDQEFYRAVSSVFLDSVYGYELKTTNDQFLIDNMVLNHNLAQAILPSNFLVNVLPWLEYVPEWFPGAHWKVVAREWREQKNRAMNGIYNWAKQNIDRGADDYSVIASSLEDAQKLGWSQAEADSFSKNLGTGLYAAMALYPEVQAKAQQEIDTVVGSERLPTVEDRQNLPYIERILMEVLRWQPSTPLGVPHVCVEDNEYRGYRIPKGAITIAFMHSDRAATRNENTFKDADRFDPDRYLDPAVTLPPVFGWGIRICPGQHFFREMFFIEVVLMLATFNIEKLKGEDGQEIEPIIKPAENSAAYRPATFKVKLSPRSELHADLIRGAA</sequence>
<keyword evidence="12" id="KW-1185">Reference proteome</keyword>
<evidence type="ECO:0000256" key="2">
    <source>
        <dbReference type="ARBA" id="ARBA00005179"/>
    </source>
</evidence>
<evidence type="ECO:0000256" key="5">
    <source>
        <dbReference type="ARBA" id="ARBA00022723"/>
    </source>
</evidence>
<accession>A0A5N5QMA7</accession>
<comment type="cofactor">
    <cofactor evidence="1 9">
        <name>heme</name>
        <dbReference type="ChEBI" id="CHEBI:30413"/>
    </cofactor>
</comment>
<keyword evidence="8 10" id="KW-0503">Monooxygenase</keyword>
<dbReference type="InterPro" id="IPR001128">
    <property type="entry name" value="Cyt_P450"/>
</dbReference>
<comment type="caution">
    <text evidence="11">The sequence shown here is derived from an EMBL/GenBank/DDBJ whole genome shotgun (WGS) entry which is preliminary data.</text>
</comment>
<dbReference type="GO" id="GO:0005506">
    <property type="term" value="F:iron ion binding"/>
    <property type="evidence" value="ECO:0007669"/>
    <property type="project" value="InterPro"/>
</dbReference>
<evidence type="ECO:0000256" key="9">
    <source>
        <dbReference type="PIRSR" id="PIRSR602401-1"/>
    </source>
</evidence>
<dbReference type="GO" id="GO:0020037">
    <property type="term" value="F:heme binding"/>
    <property type="evidence" value="ECO:0007669"/>
    <property type="project" value="InterPro"/>
</dbReference>
<dbReference type="OrthoDB" id="2789670at2759"/>
<comment type="pathway">
    <text evidence="2">Secondary metabolite biosynthesis.</text>
</comment>
<dbReference type="PRINTS" id="PR00463">
    <property type="entry name" value="EP450I"/>
</dbReference>
<dbReference type="PANTHER" id="PTHR46300:SF7">
    <property type="entry name" value="P450, PUTATIVE (EUROFUNG)-RELATED"/>
    <property type="match status" value="1"/>
</dbReference>
<evidence type="ECO:0000256" key="10">
    <source>
        <dbReference type="RuleBase" id="RU000461"/>
    </source>
</evidence>
<keyword evidence="4 9" id="KW-0349">Heme</keyword>
<dbReference type="Proteomes" id="UP000383932">
    <property type="component" value="Unassembled WGS sequence"/>
</dbReference>
<keyword evidence="7 9" id="KW-0408">Iron</keyword>
<organism evidence="11 12">
    <name type="scientific">Ceratobasidium theobromae</name>
    <dbReference type="NCBI Taxonomy" id="1582974"/>
    <lineage>
        <taxon>Eukaryota</taxon>
        <taxon>Fungi</taxon>
        <taxon>Dikarya</taxon>
        <taxon>Basidiomycota</taxon>
        <taxon>Agaricomycotina</taxon>
        <taxon>Agaricomycetes</taxon>
        <taxon>Cantharellales</taxon>
        <taxon>Ceratobasidiaceae</taxon>
        <taxon>Ceratobasidium</taxon>
    </lineage>
</organism>
<proteinExistence type="inferred from homology"/>
<dbReference type="InterPro" id="IPR036396">
    <property type="entry name" value="Cyt_P450_sf"/>
</dbReference>
<evidence type="ECO:0000256" key="6">
    <source>
        <dbReference type="ARBA" id="ARBA00023002"/>
    </source>
</evidence>
<keyword evidence="5 9" id="KW-0479">Metal-binding</keyword>
<dbReference type="Pfam" id="PF00067">
    <property type="entry name" value="p450"/>
    <property type="match status" value="1"/>
</dbReference>
<protein>
    <recommendedName>
        <fullName evidence="13">O-methylsterigmatocystin oxidoreductase</fullName>
    </recommendedName>
</protein>
<evidence type="ECO:0000313" key="12">
    <source>
        <dbReference type="Proteomes" id="UP000383932"/>
    </source>
</evidence>
<dbReference type="EMBL" id="SSOP01000057">
    <property type="protein sequence ID" value="KAB5592693.1"/>
    <property type="molecule type" value="Genomic_DNA"/>
</dbReference>
<dbReference type="SUPFAM" id="SSF48264">
    <property type="entry name" value="Cytochrome P450"/>
    <property type="match status" value="1"/>
</dbReference>
<keyword evidence="6 10" id="KW-0560">Oxidoreductase</keyword>
<dbReference type="PANTHER" id="PTHR46300">
    <property type="entry name" value="P450, PUTATIVE (EUROFUNG)-RELATED-RELATED"/>
    <property type="match status" value="1"/>
</dbReference>
<feature type="binding site" description="axial binding residue" evidence="9">
    <location>
        <position position="438"/>
    </location>
    <ligand>
        <name>heme</name>
        <dbReference type="ChEBI" id="CHEBI:30413"/>
    </ligand>
    <ligandPart>
        <name>Fe</name>
        <dbReference type="ChEBI" id="CHEBI:18248"/>
    </ligandPart>
</feature>
<dbReference type="GO" id="GO:0016705">
    <property type="term" value="F:oxidoreductase activity, acting on paired donors, with incorporation or reduction of molecular oxygen"/>
    <property type="evidence" value="ECO:0007669"/>
    <property type="project" value="InterPro"/>
</dbReference>
<name>A0A5N5QMA7_9AGAM</name>
<dbReference type="InterPro" id="IPR050364">
    <property type="entry name" value="Cytochrome_P450_fung"/>
</dbReference>
<evidence type="ECO:0000313" key="11">
    <source>
        <dbReference type="EMBL" id="KAB5592693.1"/>
    </source>
</evidence>
<gene>
    <name evidence="11" type="ORF">CTheo_3893</name>
</gene>
<evidence type="ECO:0000256" key="7">
    <source>
        <dbReference type="ARBA" id="ARBA00023004"/>
    </source>
</evidence>
<evidence type="ECO:0000256" key="1">
    <source>
        <dbReference type="ARBA" id="ARBA00001971"/>
    </source>
</evidence>
<dbReference type="CDD" id="cd11065">
    <property type="entry name" value="CYP64-like"/>
    <property type="match status" value="1"/>
</dbReference>
<dbReference type="AlphaFoldDB" id="A0A5N5QMA7"/>
<reference evidence="11 12" key="1">
    <citation type="journal article" date="2019" name="Fungal Biol. Biotechnol.">
        <title>Draft genome sequence of fastidious pathogen Ceratobasidium theobromae, which causes vascular-streak dieback in Theobroma cacao.</title>
        <authorList>
            <person name="Ali S.S."/>
            <person name="Asman A."/>
            <person name="Shao J."/>
            <person name="Firmansyah A.P."/>
            <person name="Susilo A.W."/>
            <person name="Rosmana A."/>
            <person name="McMahon P."/>
            <person name="Junaid M."/>
            <person name="Guest D."/>
            <person name="Kheng T.Y."/>
            <person name="Meinhardt L.W."/>
            <person name="Bailey B.A."/>
        </authorList>
    </citation>
    <scope>NUCLEOTIDE SEQUENCE [LARGE SCALE GENOMIC DNA]</scope>
    <source>
        <strain evidence="11 12">CT2</strain>
    </source>
</reference>
<dbReference type="PROSITE" id="PS00086">
    <property type="entry name" value="CYTOCHROME_P450"/>
    <property type="match status" value="1"/>
</dbReference>
<evidence type="ECO:0008006" key="13">
    <source>
        <dbReference type="Google" id="ProtNLM"/>
    </source>
</evidence>